<evidence type="ECO:0000313" key="2">
    <source>
        <dbReference type="EMBL" id="PZR16727.1"/>
    </source>
</evidence>
<dbReference type="Pfam" id="PF00117">
    <property type="entry name" value="GATase"/>
    <property type="match status" value="1"/>
</dbReference>
<sequence length="228" mass="25170">MRAIVLQHERHEGLGLLEKVLRDAGYSIVTRFRGVEHKDIDAELVVVLGGSMSVAAVDQHPFLRDELGFLTERFANGLPTLGICLGAQLLATAAGATVTRGKNGFEVGVAPVRWTKDGLEDVAVKGLPAKSMVAHWHEDTWSPVPNSRLLASTERYTQQAFRIGTSVGLQFHVELPAETFGEWLERDRELLELDGKNVDELKAALPKLKAAEEQNVLFLERLVRSLRA</sequence>
<reference evidence="2 3" key="1">
    <citation type="submission" date="2017-08" db="EMBL/GenBank/DDBJ databases">
        <title>Infants hospitalized years apart are colonized by the same room-sourced microbial strains.</title>
        <authorList>
            <person name="Brooks B."/>
            <person name="Olm M.R."/>
            <person name="Firek B.A."/>
            <person name="Baker R."/>
            <person name="Thomas B.C."/>
            <person name="Morowitz M.J."/>
            <person name="Banfield J.F."/>
        </authorList>
    </citation>
    <scope>NUCLEOTIDE SEQUENCE [LARGE SCALE GENOMIC DNA]</scope>
    <source>
        <strain evidence="2">S2_003_000_R2_14</strain>
    </source>
</reference>
<gene>
    <name evidence="2" type="ORF">DI536_06115</name>
</gene>
<dbReference type="PANTHER" id="PTHR42695">
    <property type="entry name" value="GLUTAMINE AMIDOTRANSFERASE YLR126C-RELATED"/>
    <property type="match status" value="1"/>
</dbReference>
<feature type="domain" description="Glutamine amidotransferase" evidence="1">
    <location>
        <begin position="38"/>
        <end position="181"/>
    </location>
</feature>
<dbReference type="GO" id="GO:0005829">
    <property type="term" value="C:cytosol"/>
    <property type="evidence" value="ECO:0007669"/>
    <property type="project" value="TreeGrafter"/>
</dbReference>
<dbReference type="PANTHER" id="PTHR42695:SF5">
    <property type="entry name" value="GLUTAMINE AMIDOTRANSFERASE YLR126C-RELATED"/>
    <property type="match status" value="1"/>
</dbReference>
<accession>A0A2W5TS20</accession>
<dbReference type="GO" id="GO:0016740">
    <property type="term" value="F:transferase activity"/>
    <property type="evidence" value="ECO:0007669"/>
    <property type="project" value="UniProtKB-KW"/>
</dbReference>
<keyword evidence="2" id="KW-0808">Transferase</keyword>
<dbReference type="EMBL" id="QFQP01000003">
    <property type="protein sequence ID" value="PZR16727.1"/>
    <property type="molecule type" value="Genomic_DNA"/>
</dbReference>
<dbReference type="SUPFAM" id="SSF52317">
    <property type="entry name" value="Class I glutamine amidotransferase-like"/>
    <property type="match status" value="1"/>
</dbReference>
<evidence type="ECO:0000313" key="3">
    <source>
        <dbReference type="Proteomes" id="UP000249061"/>
    </source>
</evidence>
<dbReference type="InterPro" id="IPR017926">
    <property type="entry name" value="GATASE"/>
</dbReference>
<name>A0A2W5TS20_9BACT</name>
<comment type="caution">
    <text evidence="2">The sequence shown here is derived from an EMBL/GenBank/DDBJ whole genome shotgun (WGS) entry which is preliminary data.</text>
</comment>
<proteinExistence type="predicted"/>
<dbReference type="CDD" id="cd01741">
    <property type="entry name" value="GATase1_1"/>
    <property type="match status" value="1"/>
</dbReference>
<organism evidence="2 3">
    <name type="scientific">Archangium gephyra</name>
    <dbReference type="NCBI Taxonomy" id="48"/>
    <lineage>
        <taxon>Bacteria</taxon>
        <taxon>Pseudomonadati</taxon>
        <taxon>Myxococcota</taxon>
        <taxon>Myxococcia</taxon>
        <taxon>Myxococcales</taxon>
        <taxon>Cystobacterineae</taxon>
        <taxon>Archangiaceae</taxon>
        <taxon>Archangium</taxon>
    </lineage>
</organism>
<keyword evidence="2" id="KW-0315">Glutamine amidotransferase</keyword>
<dbReference type="AlphaFoldDB" id="A0A2W5TS20"/>
<dbReference type="Gene3D" id="3.40.50.880">
    <property type="match status" value="1"/>
</dbReference>
<dbReference type="Proteomes" id="UP000249061">
    <property type="component" value="Unassembled WGS sequence"/>
</dbReference>
<dbReference type="PROSITE" id="PS51273">
    <property type="entry name" value="GATASE_TYPE_1"/>
    <property type="match status" value="1"/>
</dbReference>
<evidence type="ECO:0000259" key="1">
    <source>
        <dbReference type="Pfam" id="PF00117"/>
    </source>
</evidence>
<dbReference type="InterPro" id="IPR029062">
    <property type="entry name" value="Class_I_gatase-like"/>
</dbReference>
<protein>
    <submittedName>
        <fullName evidence="2">Glutamine amidotransferase</fullName>
    </submittedName>
</protein>
<dbReference type="InterPro" id="IPR044992">
    <property type="entry name" value="ChyE-like"/>
</dbReference>